<feature type="non-terminal residue" evidence="1">
    <location>
        <position position="90"/>
    </location>
</feature>
<reference evidence="1 2" key="1">
    <citation type="submission" date="2024-01" db="EMBL/GenBank/DDBJ databases">
        <authorList>
            <person name="Waweru B."/>
        </authorList>
    </citation>
    <scope>NUCLEOTIDE SEQUENCE [LARGE SCALE GENOMIC DNA]</scope>
</reference>
<protein>
    <submittedName>
        <fullName evidence="1">Uncharacterized protein</fullName>
    </submittedName>
</protein>
<accession>A0AAV1SW86</accession>
<name>A0AAV1SW86_9ROSI</name>
<dbReference type="EMBL" id="CAWUPB010001199">
    <property type="protein sequence ID" value="CAK7357342.1"/>
    <property type="molecule type" value="Genomic_DNA"/>
</dbReference>
<evidence type="ECO:0000313" key="2">
    <source>
        <dbReference type="Proteomes" id="UP001314170"/>
    </source>
</evidence>
<gene>
    <name evidence="1" type="ORF">DCAF_LOCUS27628</name>
</gene>
<organism evidence="1 2">
    <name type="scientific">Dovyalis caffra</name>
    <dbReference type="NCBI Taxonomy" id="77055"/>
    <lineage>
        <taxon>Eukaryota</taxon>
        <taxon>Viridiplantae</taxon>
        <taxon>Streptophyta</taxon>
        <taxon>Embryophyta</taxon>
        <taxon>Tracheophyta</taxon>
        <taxon>Spermatophyta</taxon>
        <taxon>Magnoliopsida</taxon>
        <taxon>eudicotyledons</taxon>
        <taxon>Gunneridae</taxon>
        <taxon>Pentapetalae</taxon>
        <taxon>rosids</taxon>
        <taxon>fabids</taxon>
        <taxon>Malpighiales</taxon>
        <taxon>Salicaceae</taxon>
        <taxon>Flacourtieae</taxon>
        <taxon>Dovyalis</taxon>
    </lineage>
</organism>
<dbReference type="AlphaFoldDB" id="A0AAV1SW86"/>
<dbReference type="Proteomes" id="UP001314170">
    <property type="component" value="Unassembled WGS sequence"/>
</dbReference>
<keyword evidence="2" id="KW-1185">Reference proteome</keyword>
<proteinExistence type="predicted"/>
<sequence>MPPPIVVPTAIDPQPLVSVPPTRTSFTTVSPPVNTTPFYGMVTYSKTGKLKPCTFPTKACTLQLSIFDQAQTDPNWPVAIAVEFRALIDN</sequence>
<comment type="caution">
    <text evidence="1">The sequence shown here is derived from an EMBL/GenBank/DDBJ whole genome shotgun (WGS) entry which is preliminary data.</text>
</comment>
<evidence type="ECO:0000313" key="1">
    <source>
        <dbReference type="EMBL" id="CAK7357342.1"/>
    </source>
</evidence>